<dbReference type="SFLD" id="SFLDS00052">
    <property type="entry name" value="Ferric_Reductase_Domain"/>
    <property type="match status" value="1"/>
</dbReference>
<dbReference type="SUPFAM" id="SSF63380">
    <property type="entry name" value="Riboflavin synthase domain-like"/>
    <property type="match status" value="1"/>
</dbReference>
<keyword evidence="5 7" id="KW-0472">Membrane</keyword>
<evidence type="ECO:0000313" key="10">
    <source>
        <dbReference type="Proteomes" id="UP000006727"/>
    </source>
</evidence>
<gene>
    <name evidence="9" type="primary">LOC112283332</name>
</gene>
<feature type="region of interest" description="Disordered" evidence="6">
    <location>
        <begin position="853"/>
        <end position="900"/>
    </location>
</feature>
<dbReference type="PROSITE" id="PS51384">
    <property type="entry name" value="FAD_FR"/>
    <property type="match status" value="1"/>
</dbReference>
<evidence type="ECO:0000256" key="3">
    <source>
        <dbReference type="ARBA" id="ARBA00022989"/>
    </source>
</evidence>
<dbReference type="InterPro" id="IPR017938">
    <property type="entry name" value="Riboflavin_synthase-like_b-brl"/>
</dbReference>
<reference evidence="9 10" key="1">
    <citation type="journal article" date="2008" name="Science">
        <title>The Physcomitrella genome reveals evolutionary insights into the conquest of land by plants.</title>
        <authorList>
            <person name="Rensing S."/>
            <person name="Lang D."/>
            <person name="Zimmer A."/>
            <person name="Terry A."/>
            <person name="Salamov A."/>
            <person name="Shapiro H."/>
            <person name="Nishiyama T."/>
            <person name="Perroud P.-F."/>
            <person name="Lindquist E."/>
            <person name="Kamisugi Y."/>
            <person name="Tanahashi T."/>
            <person name="Sakakibara K."/>
            <person name="Fujita T."/>
            <person name="Oishi K."/>
            <person name="Shin-I T."/>
            <person name="Kuroki Y."/>
            <person name="Toyoda A."/>
            <person name="Suzuki Y."/>
            <person name="Hashimoto A."/>
            <person name="Yamaguchi K."/>
            <person name="Sugano A."/>
            <person name="Kohara Y."/>
            <person name="Fujiyama A."/>
            <person name="Anterola A."/>
            <person name="Aoki S."/>
            <person name="Ashton N."/>
            <person name="Barbazuk W.B."/>
            <person name="Barker E."/>
            <person name="Bennetzen J."/>
            <person name="Bezanilla M."/>
            <person name="Blankenship R."/>
            <person name="Cho S.H."/>
            <person name="Dutcher S."/>
            <person name="Estelle M."/>
            <person name="Fawcett J.A."/>
            <person name="Gundlach H."/>
            <person name="Hanada K."/>
            <person name="Heyl A."/>
            <person name="Hicks K.A."/>
            <person name="Hugh J."/>
            <person name="Lohr M."/>
            <person name="Mayer K."/>
            <person name="Melkozernov A."/>
            <person name="Murata T."/>
            <person name="Nelson D."/>
            <person name="Pils B."/>
            <person name="Prigge M."/>
            <person name="Reiss B."/>
            <person name="Renner T."/>
            <person name="Rombauts S."/>
            <person name="Rushton P."/>
            <person name="Sanderfoot A."/>
            <person name="Schween G."/>
            <person name="Shiu S.-H."/>
            <person name="Stueber K."/>
            <person name="Theodoulou F.L."/>
            <person name="Tu H."/>
            <person name="Van de Peer Y."/>
            <person name="Verrier P.J."/>
            <person name="Waters E."/>
            <person name="Wood A."/>
            <person name="Yang L."/>
            <person name="Cove D."/>
            <person name="Cuming A."/>
            <person name="Hasebe M."/>
            <person name="Lucas S."/>
            <person name="Mishler D.B."/>
            <person name="Reski R."/>
            <person name="Grigoriev I."/>
            <person name="Quatrano R.S."/>
            <person name="Boore J.L."/>
        </authorList>
    </citation>
    <scope>NUCLEOTIDE SEQUENCE [LARGE SCALE GENOMIC DNA]</scope>
    <source>
        <strain evidence="9 10">cv. Gransden 2004</strain>
    </source>
</reference>
<comment type="subcellular location">
    <subcellularLocation>
        <location evidence="1">Membrane</location>
        <topology evidence="1">Multi-pass membrane protein</topology>
    </subcellularLocation>
</comment>
<feature type="region of interest" description="Disordered" evidence="6">
    <location>
        <begin position="787"/>
        <end position="810"/>
    </location>
</feature>
<evidence type="ECO:0000256" key="4">
    <source>
        <dbReference type="ARBA" id="ARBA00023002"/>
    </source>
</evidence>
<dbReference type="Gramene" id="Pp3c6_20720V3.3">
    <property type="protein sequence ID" value="Pp3c6_20720V3.3"/>
    <property type="gene ID" value="Pp3c6_20720"/>
</dbReference>
<evidence type="ECO:0000256" key="6">
    <source>
        <dbReference type="SAM" id="MobiDB-lite"/>
    </source>
</evidence>
<feature type="domain" description="FAD-binding FR-type" evidence="8">
    <location>
        <begin position="298"/>
        <end position="417"/>
    </location>
</feature>
<dbReference type="SUPFAM" id="SSF52343">
    <property type="entry name" value="Ferredoxin reductase-like, C-terminal NADP-linked domain"/>
    <property type="match status" value="1"/>
</dbReference>
<dbReference type="InterPro" id="IPR013130">
    <property type="entry name" value="Fe3_Rdtase_TM_dom"/>
</dbReference>
<evidence type="ECO:0000256" key="1">
    <source>
        <dbReference type="ARBA" id="ARBA00004141"/>
    </source>
</evidence>
<dbReference type="InterPro" id="IPR013121">
    <property type="entry name" value="Fe_red_NAD-bd_6"/>
</dbReference>
<dbReference type="InterPro" id="IPR039261">
    <property type="entry name" value="FNR_nucleotide-bd"/>
</dbReference>
<dbReference type="AlphaFoldDB" id="A0A7I4ECG0"/>
<feature type="compositionally biased region" description="Basic and acidic residues" evidence="6">
    <location>
        <begin position="881"/>
        <end position="900"/>
    </location>
</feature>
<feature type="transmembrane region" description="Helical" evidence="7">
    <location>
        <begin position="261"/>
        <end position="279"/>
    </location>
</feature>
<dbReference type="InterPro" id="IPR017927">
    <property type="entry name" value="FAD-bd_FR_type"/>
</dbReference>
<evidence type="ECO:0000256" key="7">
    <source>
        <dbReference type="SAM" id="Phobius"/>
    </source>
</evidence>
<evidence type="ECO:0000256" key="2">
    <source>
        <dbReference type="ARBA" id="ARBA00022692"/>
    </source>
</evidence>
<dbReference type="EnsemblPlants" id="Pp3c6_20720V3.3">
    <property type="protein sequence ID" value="Pp3c6_20720V3.3"/>
    <property type="gene ID" value="Pp3c6_20720"/>
</dbReference>
<dbReference type="PANTHER" id="PTHR11972:SF194">
    <property type="entry name" value="FAD-BINDING FR-TYPE DOMAIN-CONTAINING PROTEIN"/>
    <property type="match status" value="1"/>
</dbReference>
<feature type="transmembrane region" description="Helical" evidence="7">
    <location>
        <begin position="535"/>
        <end position="555"/>
    </location>
</feature>
<evidence type="ECO:0000259" key="8">
    <source>
        <dbReference type="PROSITE" id="PS51384"/>
    </source>
</evidence>
<feature type="transmembrane region" description="Helical" evidence="7">
    <location>
        <begin position="575"/>
        <end position="599"/>
    </location>
</feature>
<dbReference type="EMBL" id="ABEU02000006">
    <property type="status" value="NOT_ANNOTATED_CDS"/>
    <property type="molecule type" value="Genomic_DNA"/>
</dbReference>
<dbReference type="Pfam" id="PF08022">
    <property type="entry name" value="FAD_binding_8"/>
    <property type="match status" value="1"/>
</dbReference>
<dbReference type="InterPro" id="IPR013112">
    <property type="entry name" value="FAD-bd_8"/>
</dbReference>
<keyword evidence="10" id="KW-1185">Reference proteome</keyword>
<feature type="transmembrane region" description="Helical" evidence="7">
    <location>
        <begin position="231"/>
        <end position="254"/>
    </location>
</feature>
<proteinExistence type="predicted"/>
<name>A0A7I4ECG0_PHYPA</name>
<keyword evidence="2 7" id="KW-0812">Transmembrane</keyword>
<feature type="transmembrane region" description="Helical" evidence="7">
    <location>
        <begin position="12"/>
        <end position="30"/>
    </location>
</feature>
<dbReference type="Gene3D" id="2.40.30.10">
    <property type="entry name" value="Translation factors"/>
    <property type="match status" value="1"/>
</dbReference>
<feature type="transmembrane region" description="Helical" evidence="7">
    <location>
        <begin position="50"/>
        <end position="74"/>
    </location>
</feature>
<dbReference type="Gene3D" id="3.40.50.80">
    <property type="entry name" value="Nucleotide-binding domain of ferredoxin-NADP reductase (FNR) module"/>
    <property type="match status" value="2"/>
</dbReference>
<feature type="transmembrane region" description="Helical" evidence="7">
    <location>
        <begin position="193"/>
        <end position="216"/>
    </location>
</feature>
<evidence type="ECO:0000256" key="5">
    <source>
        <dbReference type="ARBA" id="ARBA00023136"/>
    </source>
</evidence>
<keyword evidence="4" id="KW-0560">Oxidoreductase</keyword>
<sequence>MGKLVAETMEIGLIITAIVVIVFDVTMWCYTSTIRGYQFTTFVGARIGDILGMFVLYSMPVIVLTIIATAYLAIKQQYPSDLRASWFRRFCRLLWTRPLVVNEFLGVLNGFDLLVILSTIFVVLWMVLNELLPQLRSLHGNPMAGLLKWKPIGVVLGRVAVLPISLLLIPVSRSSPILRAIDIPFEQAVKYHIWLGHLTMAMLLGHVSIFIGIFAYKHHMVKLVTWPPTGVSYLAGLIAFVAGSLMWITALPLIRRRFFNAFYYTHQLYILFFAFLVYHVGVTTAGYYIGGVFLYLLDRFFRVHQSRKKMLISSAKILSNDVVELKIPKLPSMEHSALSFIFINIPSISPLEWHPFSVASSPLDETAITLYVKPFGITSWTQHLHTLVTRSTKKNGSGCPFAQKFSMEGPYGHESNFFLRYKTLLLVAGGIGITPFLAMISDILHRYEAAHTYLPQHVHFTWIVPTSADLHILQQLAPTSIFPQLQSSNLTIVVDVYVTRDNAIRPEFEPSLSVARNSADVEPSLVETMSIRHNLHMACLILGTVLISITLFAILQHHALKRQKNGFGEKIPSWIQASLFFCSLAIGIGGMGGFLITCWSKTFRYKRNSSASVVSNETEFQLQENVLYQPHQFPGCDDLELGARTLCHQSYTTLRKGRPILSEVLDAVLERYTNENVGVLASGPESLQRDVANMCRNHSSNNYATAQILNYHSVTVARATRTRMMLICAARQHNNVAGFRTVTQALYDRGQITSSSSVFSAGKSWQNLGVIYPAWCRDTVSGYSRGYTTKDQPDSADDVTGAVKTTTSSGDIGEEMHVDTWVRDELEEPEGGPEPGVKEKAKQAMGAFGEKIKDAGKAITDSTDNETVEKVGETVKGAGDTVREKGSNKTSLGKEDVVTS</sequence>
<dbReference type="GO" id="GO:0005886">
    <property type="term" value="C:plasma membrane"/>
    <property type="evidence" value="ECO:0000318"/>
    <property type="project" value="GO_Central"/>
</dbReference>
<evidence type="ECO:0000313" key="9">
    <source>
        <dbReference type="EnsemblPlants" id="Pp3c6_20720V3.3"/>
    </source>
</evidence>
<accession>A0A7I4ECG0</accession>
<dbReference type="Proteomes" id="UP000006727">
    <property type="component" value="Chromosome 6"/>
</dbReference>
<dbReference type="SFLD" id="SFLDG01168">
    <property type="entry name" value="Ferric_reductase_subgroup_(FRE"/>
    <property type="match status" value="1"/>
</dbReference>
<dbReference type="InParanoid" id="A0A7I4ECG0"/>
<reference evidence="9" key="3">
    <citation type="submission" date="2020-12" db="UniProtKB">
        <authorList>
            <consortium name="EnsemblPlants"/>
        </authorList>
    </citation>
    <scope>IDENTIFICATION</scope>
</reference>
<dbReference type="GO" id="GO:0016491">
    <property type="term" value="F:oxidoreductase activity"/>
    <property type="evidence" value="ECO:0007669"/>
    <property type="project" value="UniProtKB-KW"/>
</dbReference>
<dbReference type="Pfam" id="PF08030">
    <property type="entry name" value="NAD_binding_6"/>
    <property type="match status" value="1"/>
</dbReference>
<dbReference type="PANTHER" id="PTHR11972">
    <property type="entry name" value="NADPH OXIDASE"/>
    <property type="match status" value="1"/>
</dbReference>
<feature type="transmembrane region" description="Helical" evidence="7">
    <location>
        <begin position="152"/>
        <end position="172"/>
    </location>
</feature>
<protein>
    <recommendedName>
        <fullName evidence="8">FAD-binding FR-type domain-containing protein</fullName>
    </recommendedName>
</protein>
<reference evidence="9 10" key="2">
    <citation type="journal article" date="2018" name="Plant J.">
        <title>The Physcomitrella patens chromosome-scale assembly reveals moss genome structure and evolution.</title>
        <authorList>
            <person name="Lang D."/>
            <person name="Ullrich K.K."/>
            <person name="Murat F."/>
            <person name="Fuchs J."/>
            <person name="Jenkins J."/>
            <person name="Haas F.B."/>
            <person name="Piednoel M."/>
            <person name="Gundlach H."/>
            <person name="Van Bel M."/>
            <person name="Meyberg R."/>
            <person name="Vives C."/>
            <person name="Morata J."/>
            <person name="Symeonidi A."/>
            <person name="Hiss M."/>
            <person name="Muchero W."/>
            <person name="Kamisugi Y."/>
            <person name="Saleh O."/>
            <person name="Blanc G."/>
            <person name="Decker E.L."/>
            <person name="van Gessel N."/>
            <person name="Grimwood J."/>
            <person name="Hayes R.D."/>
            <person name="Graham S.W."/>
            <person name="Gunter L.E."/>
            <person name="McDaniel S.F."/>
            <person name="Hoernstein S.N.W."/>
            <person name="Larsson A."/>
            <person name="Li F.W."/>
            <person name="Perroud P.F."/>
            <person name="Phillips J."/>
            <person name="Ranjan P."/>
            <person name="Rokshar D.S."/>
            <person name="Rothfels C.J."/>
            <person name="Schneider L."/>
            <person name="Shu S."/>
            <person name="Stevenson D.W."/>
            <person name="Thummler F."/>
            <person name="Tillich M."/>
            <person name="Villarreal Aguilar J.C."/>
            <person name="Widiez T."/>
            <person name="Wong G.K."/>
            <person name="Wymore A."/>
            <person name="Zhang Y."/>
            <person name="Zimmer A.D."/>
            <person name="Quatrano R.S."/>
            <person name="Mayer K.F.X."/>
            <person name="Goodstein D."/>
            <person name="Casacuberta J.M."/>
            <person name="Vandepoele K."/>
            <person name="Reski R."/>
            <person name="Cuming A.C."/>
            <person name="Tuskan G.A."/>
            <person name="Maumus F."/>
            <person name="Salse J."/>
            <person name="Schmutz J."/>
            <person name="Rensing S.A."/>
        </authorList>
    </citation>
    <scope>NUCLEOTIDE SEQUENCE [LARGE SCALE GENOMIC DNA]</scope>
    <source>
        <strain evidence="9 10">cv. Gransden 2004</strain>
    </source>
</reference>
<organism evidence="9 10">
    <name type="scientific">Physcomitrium patens</name>
    <name type="common">Spreading-leaved earth moss</name>
    <name type="synonym">Physcomitrella patens</name>
    <dbReference type="NCBI Taxonomy" id="3218"/>
    <lineage>
        <taxon>Eukaryota</taxon>
        <taxon>Viridiplantae</taxon>
        <taxon>Streptophyta</taxon>
        <taxon>Embryophyta</taxon>
        <taxon>Bryophyta</taxon>
        <taxon>Bryophytina</taxon>
        <taxon>Bryopsida</taxon>
        <taxon>Funariidae</taxon>
        <taxon>Funariales</taxon>
        <taxon>Funariaceae</taxon>
        <taxon>Physcomitrium</taxon>
    </lineage>
</organism>
<keyword evidence="3 7" id="KW-1133">Transmembrane helix</keyword>
<feature type="transmembrane region" description="Helical" evidence="7">
    <location>
        <begin position="104"/>
        <end position="128"/>
    </location>
</feature>
<dbReference type="InterPro" id="IPR050369">
    <property type="entry name" value="RBOH/FRE"/>
</dbReference>
<dbReference type="CDD" id="cd06186">
    <property type="entry name" value="NOX_Duox_like_FAD_NADP"/>
    <property type="match status" value="1"/>
</dbReference>
<dbReference type="Pfam" id="PF01794">
    <property type="entry name" value="Ferric_reduct"/>
    <property type="match status" value="1"/>
</dbReference>